<dbReference type="InterPro" id="IPR013187">
    <property type="entry name" value="F-box-assoc_dom_typ3"/>
</dbReference>
<dbReference type="PROSITE" id="PS50181">
    <property type="entry name" value="FBOX"/>
    <property type="match status" value="1"/>
</dbReference>
<proteinExistence type="predicted"/>
<dbReference type="FunCoup" id="A0A2G5CA21">
    <property type="interactions" value="22"/>
</dbReference>
<dbReference type="InterPro" id="IPR017451">
    <property type="entry name" value="F-box-assoc_interact_dom"/>
</dbReference>
<dbReference type="NCBIfam" id="TIGR01640">
    <property type="entry name" value="F_box_assoc_1"/>
    <property type="match status" value="1"/>
</dbReference>
<dbReference type="InterPro" id="IPR036047">
    <property type="entry name" value="F-box-like_dom_sf"/>
</dbReference>
<organism evidence="2 3">
    <name type="scientific">Aquilegia coerulea</name>
    <name type="common">Rocky mountain columbine</name>
    <dbReference type="NCBI Taxonomy" id="218851"/>
    <lineage>
        <taxon>Eukaryota</taxon>
        <taxon>Viridiplantae</taxon>
        <taxon>Streptophyta</taxon>
        <taxon>Embryophyta</taxon>
        <taxon>Tracheophyta</taxon>
        <taxon>Spermatophyta</taxon>
        <taxon>Magnoliopsida</taxon>
        <taxon>Ranunculales</taxon>
        <taxon>Ranunculaceae</taxon>
        <taxon>Thalictroideae</taxon>
        <taxon>Aquilegia</taxon>
    </lineage>
</organism>
<dbReference type="PANTHER" id="PTHR31672:SF13">
    <property type="entry name" value="F-BOX PROTEIN CPR30-LIKE"/>
    <property type="match status" value="1"/>
</dbReference>
<evidence type="ECO:0000259" key="1">
    <source>
        <dbReference type="PROSITE" id="PS50181"/>
    </source>
</evidence>
<dbReference type="InterPro" id="IPR050796">
    <property type="entry name" value="SCF_F-box_component"/>
</dbReference>
<dbReference type="OrthoDB" id="591557at2759"/>
<protein>
    <recommendedName>
        <fullName evidence="1">F-box domain-containing protein</fullName>
    </recommendedName>
</protein>
<dbReference type="STRING" id="218851.A0A2G5CA21"/>
<keyword evidence="3" id="KW-1185">Reference proteome</keyword>
<dbReference type="SUPFAM" id="SSF81383">
    <property type="entry name" value="F-box domain"/>
    <property type="match status" value="1"/>
</dbReference>
<dbReference type="InterPro" id="IPR001810">
    <property type="entry name" value="F-box_dom"/>
</dbReference>
<gene>
    <name evidence="2" type="ORF">AQUCO_07200042v1</name>
</gene>
<dbReference type="Pfam" id="PF00646">
    <property type="entry name" value="F-box"/>
    <property type="match status" value="1"/>
</dbReference>
<dbReference type="PANTHER" id="PTHR31672">
    <property type="entry name" value="BNACNNG10540D PROTEIN"/>
    <property type="match status" value="1"/>
</dbReference>
<dbReference type="Proteomes" id="UP000230069">
    <property type="component" value="Unassembled WGS sequence"/>
</dbReference>
<sequence length="362" mass="42286">MAEERFPEEVVMEILSWVPVKPLLRFRCVSKSWFRLLTIDSHFIKLHLNRLIKANPKPSIMFLRNHHLPRTHFHHAEDYTECDKAIELNVPFNMEFLPIKYIVSGVCNGLLCLTTFIENYNYLNVYIWNPLTSDHIVIPCPPIPSHFPTDEVSTLFGFGFHQATNEFKVIRFICTSNHTYLAEEFQSHVSVYTLRKGSWRTIEPMSYQISLVNNSVALVNGALHWLAARPGLICWNVLVSFDLEHEVFHEIPLRKDLDNEYFTHYWYHMSVGELDGLLCLFCTLPEEDIQIWVMKEYGVISSWSNLYNICQPKVQCTSFGLKPLGVASSGEIIVREDTWRLLAYQHKLYSLCSHETWLVSRQ</sequence>
<evidence type="ECO:0000313" key="3">
    <source>
        <dbReference type="Proteomes" id="UP000230069"/>
    </source>
</evidence>
<evidence type="ECO:0000313" key="2">
    <source>
        <dbReference type="EMBL" id="PIA28131.1"/>
    </source>
</evidence>
<dbReference type="InParanoid" id="A0A2G5CA21"/>
<feature type="domain" description="F-box" evidence="1">
    <location>
        <begin position="1"/>
        <end position="46"/>
    </location>
</feature>
<accession>A0A2G5CA21</accession>
<dbReference type="EMBL" id="KZ305089">
    <property type="protein sequence ID" value="PIA28131.1"/>
    <property type="molecule type" value="Genomic_DNA"/>
</dbReference>
<dbReference type="AlphaFoldDB" id="A0A2G5CA21"/>
<name>A0A2G5CA21_AQUCA</name>
<dbReference type="Pfam" id="PF08268">
    <property type="entry name" value="FBA_3"/>
    <property type="match status" value="1"/>
</dbReference>
<dbReference type="Gene3D" id="1.20.1280.50">
    <property type="match status" value="1"/>
</dbReference>
<reference evidence="2 3" key="1">
    <citation type="submission" date="2017-09" db="EMBL/GenBank/DDBJ databases">
        <title>WGS assembly of Aquilegia coerulea Goldsmith.</title>
        <authorList>
            <person name="Hodges S."/>
            <person name="Kramer E."/>
            <person name="Nordborg M."/>
            <person name="Tomkins J."/>
            <person name="Borevitz J."/>
            <person name="Derieg N."/>
            <person name="Yan J."/>
            <person name="Mihaltcheva S."/>
            <person name="Hayes R.D."/>
            <person name="Rokhsar D."/>
        </authorList>
    </citation>
    <scope>NUCLEOTIDE SEQUENCE [LARGE SCALE GENOMIC DNA]</scope>
    <source>
        <strain evidence="3">cv. Goldsmith</strain>
    </source>
</reference>
<dbReference type="CDD" id="cd22157">
    <property type="entry name" value="F-box_AtFBW1-like"/>
    <property type="match status" value="1"/>
</dbReference>
<dbReference type="SMART" id="SM00256">
    <property type="entry name" value="FBOX"/>
    <property type="match status" value="1"/>
</dbReference>